<organism evidence="5 6">
    <name type="scientific">Octopus vulgaris</name>
    <name type="common">Common octopus</name>
    <dbReference type="NCBI Taxonomy" id="6645"/>
    <lineage>
        <taxon>Eukaryota</taxon>
        <taxon>Metazoa</taxon>
        <taxon>Spiralia</taxon>
        <taxon>Lophotrochozoa</taxon>
        <taxon>Mollusca</taxon>
        <taxon>Cephalopoda</taxon>
        <taxon>Coleoidea</taxon>
        <taxon>Octopodiformes</taxon>
        <taxon>Octopoda</taxon>
        <taxon>Incirrata</taxon>
        <taxon>Octopodidae</taxon>
        <taxon>Octopus</taxon>
    </lineage>
</organism>
<dbReference type="Proteomes" id="UP001162480">
    <property type="component" value="Chromosome 7"/>
</dbReference>
<gene>
    <name evidence="5" type="ORF">OCTVUL_1B025765</name>
</gene>
<name>A0AA36B2M4_OCTVU</name>
<evidence type="ECO:0000256" key="4">
    <source>
        <dbReference type="SAM" id="MobiDB-lite"/>
    </source>
</evidence>
<dbReference type="InterPro" id="IPR036458">
    <property type="entry name" value="Na:dicarbo_symporter_sf"/>
</dbReference>
<dbReference type="AlphaFoldDB" id="A0AA36B2M4"/>
<evidence type="ECO:0000313" key="5">
    <source>
        <dbReference type="EMBL" id="CAI9726209.1"/>
    </source>
</evidence>
<keyword evidence="3" id="KW-0472">Membrane</keyword>
<sequence>MQETLADLRPSISIGEWPFSNLHVADDIDLFKSRTTGAHPQTGKIIRSIQDGDQSKKEQDPGTRLDINQDNPERVKVIIYAEDLFADLIRNIFPDNIIGASFRQTLTSYKKVEAQLNISEEFANNTIYQRHIGYSDGSNILGHSKAVCQICNFKNNHSLYQYNVICFQKNSLIKCQAFKC</sequence>
<evidence type="ECO:0000313" key="6">
    <source>
        <dbReference type="Proteomes" id="UP001162480"/>
    </source>
</evidence>
<feature type="region of interest" description="Disordered" evidence="4">
    <location>
        <begin position="41"/>
        <end position="68"/>
    </location>
</feature>
<reference evidence="5" key="1">
    <citation type="submission" date="2023-08" db="EMBL/GenBank/DDBJ databases">
        <authorList>
            <person name="Alioto T."/>
            <person name="Alioto T."/>
            <person name="Gomez Garrido J."/>
        </authorList>
    </citation>
    <scope>NUCLEOTIDE SEQUENCE</scope>
</reference>
<feature type="compositionally biased region" description="Basic and acidic residues" evidence="4">
    <location>
        <begin position="53"/>
        <end position="63"/>
    </location>
</feature>
<dbReference type="EMBL" id="OX597820">
    <property type="protein sequence ID" value="CAI9726209.1"/>
    <property type="molecule type" value="Genomic_DNA"/>
</dbReference>
<protein>
    <submittedName>
        <fullName evidence="5">Uncharacterized protein</fullName>
    </submittedName>
</protein>
<dbReference type="Gene3D" id="1.10.3860.10">
    <property type="entry name" value="Sodium:dicarboxylate symporter"/>
    <property type="match status" value="1"/>
</dbReference>
<evidence type="ECO:0000256" key="2">
    <source>
        <dbReference type="ARBA" id="ARBA00022989"/>
    </source>
</evidence>
<dbReference type="GO" id="GO:0015293">
    <property type="term" value="F:symporter activity"/>
    <property type="evidence" value="ECO:0007669"/>
    <property type="project" value="InterPro"/>
</dbReference>
<keyword evidence="6" id="KW-1185">Reference proteome</keyword>
<evidence type="ECO:0000256" key="3">
    <source>
        <dbReference type="ARBA" id="ARBA00023136"/>
    </source>
</evidence>
<dbReference type="GO" id="GO:0016020">
    <property type="term" value="C:membrane"/>
    <property type="evidence" value="ECO:0007669"/>
    <property type="project" value="InterPro"/>
</dbReference>
<keyword evidence="2" id="KW-1133">Transmembrane helix</keyword>
<keyword evidence="1" id="KW-0812">Transmembrane</keyword>
<accession>A0AA36B2M4</accession>
<proteinExistence type="predicted"/>
<evidence type="ECO:0000256" key="1">
    <source>
        <dbReference type="ARBA" id="ARBA00022692"/>
    </source>
</evidence>